<keyword evidence="4 6" id="KW-1133">Transmembrane helix</keyword>
<dbReference type="PANTHER" id="PTHR33529:SF6">
    <property type="entry name" value="YJGP_YJGQ FAMILY PERMEASE"/>
    <property type="match status" value="1"/>
</dbReference>
<keyword evidence="5 6" id="KW-0472">Membrane</keyword>
<evidence type="ECO:0000256" key="3">
    <source>
        <dbReference type="ARBA" id="ARBA00022692"/>
    </source>
</evidence>
<evidence type="ECO:0000313" key="7">
    <source>
        <dbReference type="EMBL" id="MDO1446933.1"/>
    </source>
</evidence>
<feature type="transmembrane region" description="Helical" evidence="6">
    <location>
        <begin position="12"/>
        <end position="33"/>
    </location>
</feature>
<feature type="transmembrane region" description="Helical" evidence="6">
    <location>
        <begin position="400"/>
        <end position="418"/>
    </location>
</feature>
<dbReference type="PANTHER" id="PTHR33529">
    <property type="entry name" value="SLR0882 PROTEIN-RELATED"/>
    <property type="match status" value="1"/>
</dbReference>
<evidence type="ECO:0000256" key="2">
    <source>
        <dbReference type="ARBA" id="ARBA00022475"/>
    </source>
</evidence>
<protein>
    <submittedName>
        <fullName evidence="7">LptF/LptG family permease</fullName>
    </submittedName>
</protein>
<dbReference type="RefSeq" id="WP_302037737.1">
    <property type="nucleotide sequence ID" value="NZ_JAUKPO010000005.1"/>
</dbReference>
<gene>
    <name evidence="7" type="ORF">Q0590_11755</name>
</gene>
<evidence type="ECO:0000256" key="6">
    <source>
        <dbReference type="SAM" id="Phobius"/>
    </source>
</evidence>
<feature type="transmembrane region" description="Helical" evidence="6">
    <location>
        <begin position="53"/>
        <end position="78"/>
    </location>
</feature>
<comment type="caution">
    <text evidence="7">The sequence shown here is derived from an EMBL/GenBank/DDBJ whole genome shotgun (WGS) entry which is preliminary data.</text>
</comment>
<name>A0ABT8R6N6_9BACT</name>
<evidence type="ECO:0000313" key="8">
    <source>
        <dbReference type="Proteomes" id="UP001168528"/>
    </source>
</evidence>
<keyword evidence="2" id="KW-1003">Cell membrane</keyword>
<dbReference type="Pfam" id="PF03739">
    <property type="entry name" value="LptF_LptG"/>
    <property type="match status" value="1"/>
</dbReference>
<dbReference type="Proteomes" id="UP001168528">
    <property type="component" value="Unassembled WGS sequence"/>
</dbReference>
<dbReference type="InterPro" id="IPR005495">
    <property type="entry name" value="LptG/LptF_permease"/>
</dbReference>
<dbReference type="EMBL" id="JAUKPO010000005">
    <property type="protein sequence ID" value="MDO1446933.1"/>
    <property type="molecule type" value="Genomic_DNA"/>
</dbReference>
<keyword evidence="3 6" id="KW-0812">Transmembrane</keyword>
<feature type="transmembrane region" description="Helical" evidence="6">
    <location>
        <begin position="373"/>
        <end position="393"/>
    </location>
</feature>
<comment type="subcellular location">
    <subcellularLocation>
        <location evidence="1">Cell membrane</location>
        <topology evidence="1">Multi-pass membrane protein</topology>
    </subcellularLocation>
</comment>
<evidence type="ECO:0000256" key="5">
    <source>
        <dbReference type="ARBA" id="ARBA00023136"/>
    </source>
</evidence>
<evidence type="ECO:0000256" key="1">
    <source>
        <dbReference type="ARBA" id="ARBA00004651"/>
    </source>
</evidence>
<accession>A0ABT8R6N6</accession>
<sequence length="491" mass="55920">MKKIDKLILKSFLGPFFLTFVVVVFILLTQTLIKYFDEFVGKDLGFAVFSELIFYFSLTTTPVALPLAMLLSTLICFGNLGEHYELTAIKSSGISLIRVLFPIFIFAILLTFIAFWFNNTIVPHSNLNAYSLLWDIRQKKPSLDIKEGVFYNGLTGFSIKANKKILGKDGKETLLDVMLYNHQDGNGNNQVILADSAKMYTTFNERYLVLELFSGNSYAVLEPDARKSQKDEFQRDAFKQSKWIISLASFDLTRTKKELFSSSKYMMNVGQLQHVADSVYNDYAVLRKNAPSSASQYYYNHFKPLSAKVDSIQGKWIDSLSSLKLEQYAVQDILTSATSQARNMKSFTQSHVQQIDYTLKESRTFTVEKYKKYTQSVACLIMFLIGAPLGAIIKKGGLGVPVLVSITFFIIFYVFSLLGEKWAREGIVAIPPGVWTANFVLLLCGLFFLRQARNDSRLFEADMYKVAFSRLLEKWKKVFPSKQRKIAKLPQ</sequence>
<keyword evidence="8" id="KW-1185">Reference proteome</keyword>
<reference evidence="7" key="1">
    <citation type="submission" date="2023-07" db="EMBL/GenBank/DDBJ databases">
        <title>The genome sequence of Rhodocytophaga aerolata KACC 12507.</title>
        <authorList>
            <person name="Zhang X."/>
        </authorList>
    </citation>
    <scope>NUCLEOTIDE SEQUENCE</scope>
    <source>
        <strain evidence="7">KACC 12507</strain>
    </source>
</reference>
<organism evidence="7 8">
    <name type="scientific">Rhodocytophaga aerolata</name>
    <dbReference type="NCBI Taxonomy" id="455078"/>
    <lineage>
        <taxon>Bacteria</taxon>
        <taxon>Pseudomonadati</taxon>
        <taxon>Bacteroidota</taxon>
        <taxon>Cytophagia</taxon>
        <taxon>Cytophagales</taxon>
        <taxon>Rhodocytophagaceae</taxon>
        <taxon>Rhodocytophaga</taxon>
    </lineage>
</organism>
<feature type="transmembrane region" description="Helical" evidence="6">
    <location>
        <begin position="99"/>
        <end position="117"/>
    </location>
</feature>
<evidence type="ECO:0000256" key="4">
    <source>
        <dbReference type="ARBA" id="ARBA00022989"/>
    </source>
</evidence>
<proteinExistence type="predicted"/>
<feature type="transmembrane region" description="Helical" evidence="6">
    <location>
        <begin position="430"/>
        <end position="449"/>
    </location>
</feature>